<sequence>MRNHICLITLYAFTYILYSCSMEQEYNSFNIIYCKEVSLGLQYNNSCGTIEYRGEKYTIKKSVYYVKKKLQNVDVYRSDGIISYTKSEVESDKKLANYLGIPLVRIVVVSKDKLLDNNTLFSYEAKGDSIFVNQAKNLVIYVNSIQK</sequence>
<gene>
    <name evidence="1" type="ORF">DWY14_05970</name>
</gene>
<organism evidence="1 2">
    <name type="scientific">Phocaeicola plebeius</name>
    <dbReference type="NCBI Taxonomy" id="310297"/>
    <lineage>
        <taxon>Bacteria</taxon>
        <taxon>Pseudomonadati</taxon>
        <taxon>Bacteroidota</taxon>
        <taxon>Bacteroidia</taxon>
        <taxon>Bacteroidales</taxon>
        <taxon>Bacteroidaceae</taxon>
        <taxon>Phocaeicola</taxon>
    </lineage>
</organism>
<evidence type="ECO:0008006" key="3">
    <source>
        <dbReference type="Google" id="ProtNLM"/>
    </source>
</evidence>
<reference evidence="1 2" key="1">
    <citation type="submission" date="2018-08" db="EMBL/GenBank/DDBJ databases">
        <title>A genome reference for cultivated species of the human gut microbiota.</title>
        <authorList>
            <person name="Zou Y."/>
            <person name="Xue W."/>
            <person name="Luo G."/>
        </authorList>
    </citation>
    <scope>NUCLEOTIDE SEQUENCE [LARGE SCALE GENOMIC DNA]</scope>
    <source>
        <strain evidence="1 2">AF24-16AC</strain>
    </source>
</reference>
<evidence type="ECO:0000313" key="2">
    <source>
        <dbReference type="Proteomes" id="UP000285750"/>
    </source>
</evidence>
<dbReference type="PROSITE" id="PS51257">
    <property type="entry name" value="PROKAR_LIPOPROTEIN"/>
    <property type="match status" value="1"/>
</dbReference>
<accession>A0A412H718</accession>
<proteinExistence type="predicted"/>
<evidence type="ECO:0000313" key="1">
    <source>
        <dbReference type="EMBL" id="RGS08334.1"/>
    </source>
</evidence>
<dbReference type="Proteomes" id="UP000285750">
    <property type="component" value="Unassembled WGS sequence"/>
</dbReference>
<dbReference type="EMBL" id="QRUY01000010">
    <property type="protein sequence ID" value="RGS08334.1"/>
    <property type="molecule type" value="Genomic_DNA"/>
</dbReference>
<comment type="caution">
    <text evidence="1">The sequence shown here is derived from an EMBL/GenBank/DDBJ whole genome shotgun (WGS) entry which is preliminary data.</text>
</comment>
<dbReference type="AlphaFoldDB" id="A0A412H718"/>
<name>A0A412H718_9BACT</name>
<protein>
    <recommendedName>
        <fullName evidence="3">Lipoprotein</fullName>
    </recommendedName>
</protein>